<sequence length="397" mass="42685">MSSQKKVAVIVTSTRTPRVGPRVADLVTSIISPDAAQNNIDLASVDVAKFNLPIYDERVIPAQVPAIAQYEHAHSIAWSKEISQYDAYILVIPEYNAGMAAATKNAIDYLYHEWIGKPVAVVSYGIMGGKSASAQVKQTLEGMRLRVAATRPALPFSGGAGPDLATAMGDGEIGEQSRKAALGAAATSAQLRLPFKRQSYPHSTSGSQELSNGRRSISEVDFFTAENAYLVNVTLGTPPQDLSVLLTVQQAETWVPNQLTCDLPSYSVKYGSCKYSSFMAKNSSSYVNPGDEDFKAIIPEGYAYGKIMKETLSIGGFKLPNFEMGLADRANSYIGTLGLASNTTAYDRLYPSNPTRGKYTPTFLERLLTDGGINSTAYSLWLDDDSGDSGNLLLGAI</sequence>
<accession>A0ACC3Z8Q2</accession>
<gene>
    <name evidence="1" type="ORF">CTRU02_203262</name>
</gene>
<comment type="caution">
    <text evidence="1">The sequence shown here is derived from an EMBL/GenBank/DDBJ whole genome shotgun (WGS) entry which is preliminary data.</text>
</comment>
<keyword evidence="2" id="KW-1185">Reference proteome</keyword>
<evidence type="ECO:0000313" key="2">
    <source>
        <dbReference type="Proteomes" id="UP000805649"/>
    </source>
</evidence>
<proteinExistence type="predicted"/>
<reference evidence="1 2" key="1">
    <citation type="journal article" date="2020" name="Phytopathology">
        <title>Genome Sequence Resources of Colletotrichum truncatum, C. plurivorum, C. musicola, and C. sojae: Four Species Pathogenic to Soybean (Glycine max).</title>
        <authorList>
            <person name="Rogerio F."/>
            <person name="Boufleur T.R."/>
            <person name="Ciampi-Guillardi M."/>
            <person name="Sukno S.A."/>
            <person name="Thon M.R."/>
            <person name="Massola Junior N.S."/>
            <person name="Baroncelli R."/>
        </authorList>
    </citation>
    <scope>NUCLEOTIDE SEQUENCE [LARGE SCALE GENOMIC DNA]</scope>
    <source>
        <strain evidence="1 2">CMES1059</strain>
    </source>
</reference>
<dbReference type="EMBL" id="VUJX02000002">
    <property type="protein sequence ID" value="KAL0940499.1"/>
    <property type="molecule type" value="Genomic_DNA"/>
</dbReference>
<evidence type="ECO:0000313" key="1">
    <source>
        <dbReference type="EMBL" id="KAL0940499.1"/>
    </source>
</evidence>
<name>A0ACC3Z8Q2_COLTU</name>
<organism evidence="1 2">
    <name type="scientific">Colletotrichum truncatum</name>
    <name type="common">Anthracnose fungus</name>
    <name type="synonym">Colletotrichum capsici</name>
    <dbReference type="NCBI Taxonomy" id="5467"/>
    <lineage>
        <taxon>Eukaryota</taxon>
        <taxon>Fungi</taxon>
        <taxon>Dikarya</taxon>
        <taxon>Ascomycota</taxon>
        <taxon>Pezizomycotina</taxon>
        <taxon>Sordariomycetes</taxon>
        <taxon>Hypocreomycetidae</taxon>
        <taxon>Glomerellales</taxon>
        <taxon>Glomerellaceae</taxon>
        <taxon>Colletotrichum</taxon>
        <taxon>Colletotrichum truncatum species complex</taxon>
    </lineage>
</organism>
<dbReference type="Proteomes" id="UP000805649">
    <property type="component" value="Unassembled WGS sequence"/>
</dbReference>
<protein>
    <submittedName>
        <fullName evidence="1">Aspartic proteinase</fullName>
    </submittedName>
</protein>